<proteinExistence type="predicted"/>
<sequence>MPPEETPGLVAASDEAVHHVHHSPPSSVTIDHRDHKRKRKHSVANDALPQELAAARSTIDTDRGATEPATPTGGAHRGQRRAPTAAERVVAGGSSSRDDRALPSVAPPPASSKAIRVKHSSSSFVIGSGGGKQHPAAGSGSSPVGGSHSYYANSHAAAAPSSSKRLIIRVPSATPPPPPLHLPPKAARRPPSASAATSAAEPLKPDDDGERFRRGVEVFAEWDVATQQAAVNRFVRRQSPPKGDGFSFWLTPAEADDDLEVMEMQGGDASFLSDILLNGGDGTVAGLDELSIGLTQDTQGQDEVQAIKNTKGTKRTKNFHWKEDEIICSGWLNVSKDPIVGANQSRSSFWGRVHAFFEKHKKSTAVRTESSIMHRWLTIQYQVNKFCACYEAILRRNQSGFTIEDKINEAKKLYIEWDKDNKSFGLLHCYTILKGEDKWKAKMIELAEIEKEKQANKKKQKPSSKVSRPRDDEVNSEDHVIQVDSESPEPRKRSEGIKKAKENLRRGGDEACMEALGKMMEEKKALDMQKEKAKEERFMATLELEKATFELEKKRVATEEKKAEAEEKKSKSEANEGRERNYVSGHVLPQSDPA</sequence>
<feature type="compositionally biased region" description="Basic and acidic residues" evidence="1">
    <location>
        <begin position="551"/>
        <end position="581"/>
    </location>
</feature>
<comment type="caution">
    <text evidence="3">The sequence shown here is derived from an EMBL/GenBank/DDBJ whole genome shotgun (WGS) entry which is preliminary data.</text>
</comment>
<evidence type="ECO:0000313" key="4">
    <source>
        <dbReference type="Proteomes" id="UP000604825"/>
    </source>
</evidence>
<feature type="region of interest" description="Disordered" evidence="1">
    <location>
        <begin position="169"/>
        <end position="210"/>
    </location>
</feature>
<dbReference type="AlphaFoldDB" id="A0A811PR73"/>
<feature type="region of interest" description="Disordered" evidence="1">
    <location>
        <begin position="1"/>
        <end position="144"/>
    </location>
</feature>
<dbReference type="OrthoDB" id="693008at2759"/>
<gene>
    <name evidence="3" type="ORF">NCGR_LOCUS32228</name>
</gene>
<protein>
    <recommendedName>
        <fullName evidence="2">No apical meristem-associated C-terminal domain-containing protein</fullName>
    </recommendedName>
</protein>
<dbReference type="InterPro" id="IPR029466">
    <property type="entry name" value="NAM-associated_C"/>
</dbReference>
<feature type="compositionally biased region" description="Pro residues" evidence="1">
    <location>
        <begin position="173"/>
        <end position="182"/>
    </location>
</feature>
<name>A0A811PR73_9POAL</name>
<dbReference type="Pfam" id="PF14303">
    <property type="entry name" value="NAM-associated"/>
    <property type="match status" value="1"/>
</dbReference>
<evidence type="ECO:0000259" key="2">
    <source>
        <dbReference type="Pfam" id="PF14303"/>
    </source>
</evidence>
<feature type="compositionally biased region" description="Low complexity" evidence="1">
    <location>
        <begin position="134"/>
        <end position="144"/>
    </location>
</feature>
<feature type="region of interest" description="Disordered" evidence="1">
    <location>
        <begin position="551"/>
        <end position="594"/>
    </location>
</feature>
<feature type="compositionally biased region" description="Basic and acidic residues" evidence="1">
    <location>
        <begin position="488"/>
        <end position="509"/>
    </location>
</feature>
<organism evidence="3 4">
    <name type="scientific">Miscanthus lutarioriparius</name>
    <dbReference type="NCBI Taxonomy" id="422564"/>
    <lineage>
        <taxon>Eukaryota</taxon>
        <taxon>Viridiplantae</taxon>
        <taxon>Streptophyta</taxon>
        <taxon>Embryophyta</taxon>
        <taxon>Tracheophyta</taxon>
        <taxon>Spermatophyta</taxon>
        <taxon>Magnoliopsida</taxon>
        <taxon>Liliopsida</taxon>
        <taxon>Poales</taxon>
        <taxon>Poaceae</taxon>
        <taxon>PACMAD clade</taxon>
        <taxon>Panicoideae</taxon>
        <taxon>Andropogonodae</taxon>
        <taxon>Andropogoneae</taxon>
        <taxon>Saccharinae</taxon>
        <taxon>Miscanthus</taxon>
    </lineage>
</organism>
<reference evidence="3" key="1">
    <citation type="submission" date="2020-10" db="EMBL/GenBank/DDBJ databases">
        <authorList>
            <person name="Han B."/>
            <person name="Lu T."/>
            <person name="Zhao Q."/>
            <person name="Huang X."/>
            <person name="Zhao Y."/>
        </authorList>
    </citation>
    <scope>NUCLEOTIDE SEQUENCE</scope>
</reference>
<evidence type="ECO:0000256" key="1">
    <source>
        <dbReference type="SAM" id="MobiDB-lite"/>
    </source>
</evidence>
<dbReference type="EMBL" id="CAJGYO010000007">
    <property type="protein sequence ID" value="CAD6248066.1"/>
    <property type="molecule type" value="Genomic_DNA"/>
</dbReference>
<dbReference type="PANTHER" id="PTHR45125:SF51">
    <property type="entry name" value="F21J9.4-RELATED"/>
    <property type="match status" value="1"/>
</dbReference>
<feature type="domain" description="No apical meristem-associated C-terminal" evidence="2">
    <location>
        <begin position="422"/>
        <end position="565"/>
    </location>
</feature>
<evidence type="ECO:0000313" key="3">
    <source>
        <dbReference type="EMBL" id="CAD6248066.1"/>
    </source>
</evidence>
<dbReference type="PANTHER" id="PTHR45125">
    <property type="entry name" value="F21J9.4-RELATED"/>
    <property type="match status" value="1"/>
</dbReference>
<feature type="region of interest" description="Disordered" evidence="1">
    <location>
        <begin position="452"/>
        <end position="510"/>
    </location>
</feature>
<feature type="compositionally biased region" description="Basic and acidic residues" evidence="1">
    <location>
        <begin position="468"/>
        <end position="481"/>
    </location>
</feature>
<keyword evidence="4" id="KW-1185">Reference proteome</keyword>
<feature type="compositionally biased region" description="Low complexity" evidence="1">
    <location>
        <begin position="183"/>
        <end position="202"/>
    </location>
</feature>
<accession>A0A811PR73</accession>
<dbReference type="Proteomes" id="UP000604825">
    <property type="component" value="Unassembled WGS sequence"/>
</dbReference>